<dbReference type="Gene3D" id="2.60.120.620">
    <property type="entry name" value="q2cbj1_9rhob like domain"/>
    <property type="match status" value="1"/>
</dbReference>
<evidence type="ECO:0008006" key="2">
    <source>
        <dbReference type="Google" id="ProtNLM"/>
    </source>
</evidence>
<dbReference type="Pfam" id="PF13759">
    <property type="entry name" value="2OG-FeII_Oxy_5"/>
    <property type="match status" value="1"/>
</dbReference>
<dbReference type="EMBL" id="UOED01000063">
    <property type="protein sequence ID" value="VAV90941.1"/>
    <property type="molecule type" value="Genomic_DNA"/>
</dbReference>
<name>A0A3B0RGE0_9ZZZZ</name>
<dbReference type="AlphaFoldDB" id="A0A3B0RGE0"/>
<organism evidence="1">
    <name type="scientific">hydrothermal vent metagenome</name>
    <dbReference type="NCBI Taxonomy" id="652676"/>
    <lineage>
        <taxon>unclassified sequences</taxon>
        <taxon>metagenomes</taxon>
        <taxon>ecological metagenomes</taxon>
    </lineage>
</organism>
<evidence type="ECO:0000313" key="1">
    <source>
        <dbReference type="EMBL" id="VAV90941.1"/>
    </source>
</evidence>
<gene>
    <name evidence="1" type="ORF">MNBD_ALPHA02-654</name>
</gene>
<reference evidence="1" key="1">
    <citation type="submission" date="2018-06" db="EMBL/GenBank/DDBJ databases">
        <authorList>
            <person name="Zhirakovskaya E."/>
        </authorList>
    </citation>
    <scope>NUCLEOTIDE SEQUENCE</scope>
</reference>
<sequence length="212" mass="24684">MTNGKKPQKFNFNSVPNMGRGGILHTDFWWSMLPDFEQINAQLLPEILAHKAEEPETDKYSNPGCWRGYRDYESWPYIRDFVLYKLKLIHKHYIGIGASCRPLDDMPDGRVEFELWTNVNEQGSSNIIHSHSKWHWSGVYYVQGRDTGKIAFYSTPYLNQQIVKGLPFGQSYTVDPVDGLLLIFPSYLLHEVLANPIEKQRVNLVFNLRIDF</sequence>
<accession>A0A3B0RGE0</accession>
<dbReference type="InterPro" id="IPR012668">
    <property type="entry name" value="CHP02466"/>
</dbReference>
<protein>
    <recommendedName>
        <fullName evidence="2">Prolyl 4-hydroxylase alpha subunit Fe(2+) 2OG dioxygenase domain-containing protein</fullName>
    </recommendedName>
</protein>
<proteinExistence type="predicted"/>